<feature type="transmembrane region" description="Helical" evidence="1">
    <location>
        <begin position="228"/>
        <end position="250"/>
    </location>
</feature>
<evidence type="ECO:0000256" key="1">
    <source>
        <dbReference type="SAM" id="Phobius"/>
    </source>
</evidence>
<feature type="transmembrane region" description="Helical" evidence="1">
    <location>
        <begin position="6"/>
        <end position="26"/>
    </location>
</feature>
<gene>
    <name evidence="2" type="ORF">METZ01_LOCUS30601</name>
</gene>
<sequence length="257" mass="28710">MPAIVGLTVISLLISVVMLIGFRAVSDQDALEEVKRRIYGGVYEIRLYKDDLRTIFVAQVGILRETMTYFRLSMVPMLWMMVPILIIVSQLQFQYGYESLEPGQTVLLRVELTEEAAEGVSATDGAGVSLDVPDGVRVETPLVWIPSLREAGWRIAAESPGEYELVISIGEETLTKSMRVSGTTMLRSPIRPSSLLDQLIYPVEQPVPRGSTAEAIRLDYVEAEINMFGWHTHWIIAFFILTMVFAFALAKPLGVKI</sequence>
<dbReference type="EMBL" id="UINC01001327">
    <property type="protein sequence ID" value="SUZ77747.1"/>
    <property type="molecule type" value="Genomic_DNA"/>
</dbReference>
<reference evidence="2" key="1">
    <citation type="submission" date="2018-05" db="EMBL/GenBank/DDBJ databases">
        <authorList>
            <person name="Lanie J.A."/>
            <person name="Ng W.-L."/>
            <person name="Kazmierczak K.M."/>
            <person name="Andrzejewski T.M."/>
            <person name="Davidsen T.M."/>
            <person name="Wayne K.J."/>
            <person name="Tettelin H."/>
            <person name="Glass J.I."/>
            <person name="Rusch D."/>
            <person name="Podicherti R."/>
            <person name="Tsui H.-C.T."/>
            <person name="Winkler M.E."/>
        </authorList>
    </citation>
    <scope>NUCLEOTIDE SEQUENCE</scope>
</reference>
<feature type="transmembrane region" description="Helical" evidence="1">
    <location>
        <begin position="72"/>
        <end position="93"/>
    </location>
</feature>
<evidence type="ECO:0000313" key="2">
    <source>
        <dbReference type="EMBL" id="SUZ77747.1"/>
    </source>
</evidence>
<proteinExistence type="predicted"/>
<organism evidence="2">
    <name type="scientific">marine metagenome</name>
    <dbReference type="NCBI Taxonomy" id="408172"/>
    <lineage>
        <taxon>unclassified sequences</taxon>
        <taxon>metagenomes</taxon>
        <taxon>ecological metagenomes</taxon>
    </lineage>
</organism>
<keyword evidence="1" id="KW-0472">Membrane</keyword>
<name>A0A381QI28_9ZZZZ</name>
<accession>A0A381QI28</accession>
<protein>
    <submittedName>
        <fullName evidence="2">Uncharacterized protein</fullName>
    </submittedName>
</protein>
<keyword evidence="1" id="KW-1133">Transmembrane helix</keyword>
<keyword evidence="1" id="KW-0812">Transmembrane</keyword>
<dbReference type="AlphaFoldDB" id="A0A381QI28"/>